<comment type="caution">
    <text evidence="1">The sequence shown here is derived from an EMBL/GenBank/DDBJ whole genome shotgun (WGS) entry which is preliminary data.</text>
</comment>
<reference evidence="1 2" key="1">
    <citation type="submission" date="2021-06" db="EMBL/GenBank/DDBJ databases">
        <title>A haploid diamondback moth (Plutella xylostella L.) genome assembly resolves 31 chromosomes and identifies a diamide resistance mutation.</title>
        <authorList>
            <person name="Ward C.M."/>
            <person name="Perry K.D."/>
            <person name="Baker G."/>
            <person name="Powis K."/>
            <person name="Heckel D.G."/>
            <person name="Baxter S.W."/>
        </authorList>
    </citation>
    <scope>NUCLEOTIDE SEQUENCE [LARGE SCALE GENOMIC DNA]</scope>
    <source>
        <strain evidence="1 2">LV</strain>
        <tissue evidence="1">Single pupa</tissue>
    </source>
</reference>
<organism evidence="1 2">
    <name type="scientific">Plutella xylostella</name>
    <name type="common">Diamondback moth</name>
    <name type="synonym">Plutella maculipennis</name>
    <dbReference type="NCBI Taxonomy" id="51655"/>
    <lineage>
        <taxon>Eukaryota</taxon>
        <taxon>Metazoa</taxon>
        <taxon>Ecdysozoa</taxon>
        <taxon>Arthropoda</taxon>
        <taxon>Hexapoda</taxon>
        <taxon>Insecta</taxon>
        <taxon>Pterygota</taxon>
        <taxon>Neoptera</taxon>
        <taxon>Endopterygota</taxon>
        <taxon>Lepidoptera</taxon>
        <taxon>Glossata</taxon>
        <taxon>Ditrysia</taxon>
        <taxon>Yponomeutoidea</taxon>
        <taxon>Plutellidae</taxon>
        <taxon>Plutella</taxon>
    </lineage>
</organism>
<dbReference type="EMBL" id="JAHIBW010000010">
    <property type="protein sequence ID" value="KAG7307351.1"/>
    <property type="molecule type" value="Genomic_DNA"/>
</dbReference>
<gene>
    <name evidence="1" type="ORF">JYU34_007534</name>
</gene>
<protein>
    <recommendedName>
        <fullName evidence="3">Transposase</fullName>
    </recommendedName>
</protein>
<accession>A0ABQ7QQM9</accession>
<evidence type="ECO:0000313" key="1">
    <source>
        <dbReference type="EMBL" id="KAG7307351.1"/>
    </source>
</evidence>
<proteinExistence type="predicted"/>
<evidence type="ECO:0008006" key="3">
    <source>
        <dbReference type="Google" id="ProtNLM"/>
    </source>
</evidence>
<keyword evidence="2" id="KW-1185">Reference proteome</keyword>
<sequence>MPKQEQTYPEAVSQRGTYHVNVDTSHFGRLRLTHYLLHRSKYQGHREPKRRIADRYEFGIQ</sequence>
<evidence type="ECO:0000313" key="2">
    <source>
        <dbReference type="Proteomes" id="UP000823941"/>
    </source>
</evidence>
<dbReference type="Proteomes" id="UP000823941">
    <property type="component" value="Chromosome 10"/>
</dbReference>
<name>A0ABQ7QQM9_PLUXY</name>